<evidence type="ECO:0008006" key="3">
    <source>
        <dbReference type="Google" id="ProtNLM"/>
    </source>
</evidence>
<accession>A0A1H0E0J9</accession>
<organism evidence="1 2">
    <name type="scientific">Acetanaerobacterium elongatum</name>
    <dbReference type="NCBI Taxonomy" id="258515"/>
    <lineage>
        <taxon>Bacteria</taxon>
        <taxon>Bacillati</taxon>
        <taxon>Bacillota</taxon>
        <taxon>Clostridia</taxon>
        <taxon>Eubacteriales</taxon>
        <taxon>Oscillospiraceae</taxon>
        <taxon>Acetanaerobacterium</taxon>
    </lineage>
</organism>
<gene>
    <name evidence="1" type="ORF">SAMN05192585_13122</name>
</gene>
<reference evidence="1 2" key="1">
    <citation type="submission" date="2016-10" db="EMBL/GenBank/DDBJ databases">
        <authorList>
            <person name="de Groot N.N."/>
        </authorList>
    </citation>
    <scope>NUCLEOTIDE SEQUENCE [LARGE SCALE GENOMIC DNA]</scope>
    <source>
        <strain evidence="1 2">CGMCC 1.5012</strain>
    </source>
</reference>
<keyword evidence="2" id="KW-1185">Reference proteome</keyword>
<dbReference type="RefSeq" id="WP_242871747.1">
    <property type="nucleotide sequence ID" value="NZ_FNID01000031.1"/>
</dbReference>
<evidence type="ECO:0000313" key="1">
    <source>
        <dbReference type="EMBL" id="SDN75964.1"/>
    </source>
</evidence>
<evidence type="ECO:0000313" key="2">
    <source>
        <dbReference type="Proteomes" id="UP000199182"/>
    </source>
</evidence>
<proteinExistence type="predicted"/>
<protein>
    <recommendedName>
        <fullName evidence="3">Acetylglutamate kinase</fullName>
    </recommendedName>
</protein>
<sequence>MQSNTPMANGITARQLQLMNTLHTLWMDHVIWTRSFIESTAFNLEDLQFVTNRLLRNPVDFANVLRPFYGEQNAERFRTLLTDHLMIAGQLVNAAKAQNAAAVQEQRRRWYANADELADFLSRINPNWTRREWQTLLYEHLKMTEDEAVQILTGQYAAGVAQFDAIRSQAMRMADEMADGIIRQFQIR</sequence>
<dbReference type="STRING" id="258515.SAMN05192585_13122"/>
<name>A0A1H0E0J9_9FIRM</name>
<dbReference type="EMBL" id="FNID01000031">
    <property type="protein sequence ID" value="SDN75964.1"/>
    <property type="molecule type" value="Genomic_DNA"/>
</dbReference>
<dbReference type="Proteomes" id="UP000199182">
    <property type="component" value="Unassembled WGS sequence"/>
</dbReference>
<dbReference type="AlphaFoldDB" id="A0A1H0E0J9"/>